<organism evidence="2 3">
    <name type="scientific">Triangularia setosa</name>
    <dbReference type="NCBI Taxonomy" id="2587417"/>
    <lineage>
        <taxon>Eukaryota</taxon>
        <taxon>Fungi</taxon>
        <taxon>Dikarya</taxon>
        <taxon>Ascomycota</taxon>
        <taxon>Pezizomycotina</taxon>
        <taxon>Sordariomycetes</taxon>
        <taxon>Sordariomycetidae</taxon>
        <taxon>Sordariales</taxon>
        <taxon>Podosporaceae</taxon>
        <taxon>Triangularia</taxon>
    </lineage>
</organism>
<keyword evidence="3" id="KW-1185">Reference proteome</keyword>
<evidence type="ECO:0000313" key="3">
    <source>
        <dbReference type="Proteomes" id="UP001302321"/>
    </source>
</evidence>
<protein>
    <recommendedName>
        <fullName evidence="4">Secreted protein</fullName>
    </recommendedName>
</protein>
<sequence length="94" mass="10719">MHTIAIVACLVLTSVEALCAVAVRGKGIVERWDGMEMDASRAPRVRFLHNHFHQCILGCFLFFFSSPKFTTVARQYNAQCRFDHFSLQHADFVV</sequence>
<reference evidence="2" key="1">
    <citation type="journal article" date="2023" name="Mol. Phylogenet. Evol.">
        <title>Genome-scale phylogeny and comparative genomics of the fungal order Sordariales.</title>
        <authorList>
            <person name="Hensen N."/>
            <person name="Bonometti L."/>
            <person name="Westerberg I."/>
            <person name="Brannstrom I.O."/>
            <person name="Guillou S."/>
            <person name="Cros-Aarteil S."/>
            <person name="Calhoun S."/>
            <person name="Haridas S."/>
            <person name="Kuo A."/>
            <person name="Mondo S."/>
            <person name="Pangilinan J."/>
            <person name="Riley R."/>
            <person name="LaButti K."/>
            <person name="Andreopoulos B."/>
            <person name="Lipzen A."/>
            <person name="Chen C."/>
            <person name="Yan M."/>
            <person name="Daum C."/>
            <person name="Ng V."/>
            <person name="Clum A."/>
            <person name="Steindorff A."/>
            <person name="Ohm R.A."/>
            <person name="Martin F."/>
            <person name="Silar P."/>
            <person name="Natvig D.O."/>
            <person name="Lalanne C."/>
            <person name="Gautier V."/>
            <person name="Ament-Velasquez S.L."/>
            <person name="Kruys A."/>
            <person name="Hutchinson M.I."/>
            <person name="Powell A.J."/>
            <person name="Barry K."/>
            <person name="Miller A.N."/>
            <person name="Grigoriev I.V."/>
            <person name="Debuchy R."/>
            <person name="Gladieux P."/>
            <person name="Hiltunen Thoren M."/>
            <person name="Johannesson H."/>
        </authorList>
    </citation>
    <scope>NUCLEOTIDE SEQUENCE</scope>
    <source>
        <strain evidence="2">CBS 892.96</strain>
    </source>
</reference>
<gene>
    <name evidence="2" type="ORF">QBC36DRAFT_88025</name>
</gene>
<dbReference type="EMBL" id="MU866509">
    <property type="protein sequence ID" value="KAK4171768.1"/>
    <property type="molecule type" value="Genomic_DNA"/>
</dbReference>
<evidence type="ECO:0000256" key="1">
    <source>
        <dbReference type="SAM" id="SignalP"/>
    </source>
</evidence>
<feature type="signal peptide" evidence="1">
    <location>
        <begin position="1"/>
        <end position="17"/>
    </location>
</feature>
<keyword evidence="1" id="KW-0732">Signal</keyword>
<proteinExistence type="predicted"/>
<name>A0AAN6VXX7_9PEZI</name>
<reference evidence="2" key="2">
    <citation type="submission" date="2023-05" db="EMBL/GenBank/DDBJ databases">
        <authorList>
            <consortium name="Lawrence Berkeley National Laboratory"/>
            <person name="Steindorff A."/>
            <person name="Hensen N."/>
            <person name="Bonometti L."/>
            <person name="Westerberg I."/>
            <person name="Brannstrom I.O."/>
            <person name="Guillou S."/>
            <person name="Cros-Aarteil S."/>
            <person name="Calhoun S."/>
            <person name="Haridas S."/>
            <person name="Kuo A."/>
            <person name="Mondo S."/>
            <person name="Pangilinan J."/>
            <person name="Riley R."/>
            <person name="Labutti K."/>
            <person name="Andreopoulos B."/>
            <person name="Lipzen A."/>
            <person name="Chen C."/>
            <person name="Yanf M."/>
            <person name="Daum C."/>
            <person name="Ng V."/>
            <person name="Clum A."/>
            <person name="Ohm R."/>
            <person name="Martin F."/>
            <person name="Silar P."/>
            <person name="Natvig D."/>
            <person name="Lalanne C."/>
            <person name="Gautier V."/>
            <person name="Ament-Velasquez S.L."/>
            <person name="Kruys A."/>
            <person name="Hutchinson M.I."/>
            <person name="Powell A.J."/>
            <person name="Barry K."/>
            <person name="Miller A.N."/>
            <person name="Grigoriev I.V."/>
            <person name="Debuchy R."/>
            <person name="Gladieux P."/>
            <person name="Thoren M.H."/>
            <person name="Johannesson H."/>
        </authorList>
    </citation>
    <scope>NUCLEOTIDE SEQUENCE</scope>
    <source>
        <strain evidence="2">CBS 892.96</strain>
    </source>
</reference>
<feature type="chain" id="PRO_5042887808" description="Secreted protein" evidence="1">
    <location>
        <begin position="18"/>
        <end position="94"/>
    </location>
</feature>
<dbReference type="Proteomes" id="UP001302321">
    <property type="component" value="Unassembled WGS sequence"/>
</dbReference>
<evidence type="ECO:0000313" key="2">
    <source>
        <dbReference type="EMBL" id="KAK4171768.1"/>
    </source>
</evidence>
<comment type="caution">
    <text evidence="2">The sequence shown here is derived from an EMBL/GenBank/DDBJ whole genome shotgun (WGS) entry which is preliminary data.</text>
</comment>
<accession>A0AAN6VXX7</accession>
<evidence type="ECO:0008006" key="4">
    <source>
        <dbReference type="Google" id="ProtNLM"/>
    </source>
</evidence>
<dbReference type="AlphaFoldDB" id="A0AAN6VXX7"/>